<dbReference type="InterPro" id="IPR002575">
    <property type="entry name" value="Aminoglycoside_PTrfase"/>
</dbReference>
<name>A0A345XS92_9ACTN</name>
<feature type="domain" description="Aminoglycoside phosphotransferase" evidence="1">
    <location>
        <begin position="59"/>
        <end position="265"/>
    </location>
</feature>
<dbReference type="GO" id="GO:0016740">
    <property type="term" value="F:transferase activity"/>
    <property type="evidence" value="ECO:0007669"/>
    <property type="project" value="UniProtKB-KW"/>
</dbReference>
<reference evidence="2 3" key="1">
    <citation type="submission" date="2018-07" db="EMBL/GenBank/DDBJ databases">
        <title>Draft genome of the type strain Streptomyces armeniacus ATCC 15676.</title>
        <authorList>
            <person name="Labana P."/>
            <person name="Gosse J.T."/>
            <person name="Boddy C.N."/>
        </authorList>
    </citation>
    <scope>NUCLEOTIDE SEQUENCE [LARGE SCALE GENOMIC DNA]</scope>
    <source>
        <strain evidence="2 3">ATCC 15676</strain>
    </source>
</reference>
<dbReference type="SUPFAM" id="SSF56112">
    <property type="entry name" value="Protein kinase-like (PK-like)"/>
    <property type="match status" value="1"/>
</dbReference>
<keyword evidence="2" id="KW-0808">Transferase</keyword>
<evidence type="ECO:0000259" key="1">
    <source>
        <dbReference type="Pfam" id="PF01636"/>
    </source>
</evidence>
<proteinExistence type="predicted"/>
<dbReference type="EMBL" id="CP031320">
    <property type="protein sequence ID" value="AXK34508.1"/>
    <property type="molecule type" value="Genomic_DNA"/>
</dbReference>
<sequence length="362" mass="39853">MTSHAHAQAARLGVLEGPLRGYHREWYVVRSSGELAELGRLKVGEPREGVLWFDRRCFPSEEALLMELAGREVPRIPPVRRIGTDGPAIHGFVEGSTLAELAPSGRPVDRHHVDQIMELFRGLAGVRPGDLSLMPAGSEGGDGEAPVQDRDSAGFLTGLLRFTREHGYTRRRPEYGRLFDRLGVPAHAFDDASQLGVQAAQLTERPFCLLHGDLHRENFIVDPSDGLWTIDWELATIGDPLYDLATHLHLMHYPSEQEKEVVARWCGVMEEALPGATAALDPDLDRYLRFKRVQSVCTDVVRHAAAVRDARPARRAEQLGATATSVHRILLRAAEALGLPEVPSPGTVEEIYAALPPAGPRP</sequence>
<accession>A0A345XS92</accession>
<dbReference type="KEGG" id="sarm:DVA86_19520"/>
<keyword evidence="3" id="KW-1185">Reference proteome</keyword>
<dbReference type="RefSeq" id="WP_208879982.1">
    <property type="nucleotide sequence ID" value="NZ_CP031320.1"/>
</dbReference>
<dbReference type="AlphaFoldDB" id="A0A345XS92"/>
<dbReference type="Pfam" id="PF01636">
    <property type="entry name" value="APH"/>
    <property type="match status" value="1"/>
</dbReference>
<dbReference type="InterPro" id="IPR011009">
    <property type="entry name" value="Kinase-like_dom_sf"/>
</dbReference>
<dbReference type="Gene3D" id="3.90.1200.10">
    <property type="match status" value="1"/>
</dbReference>
<dbReference type="InterPro" id="IPR052077">
    <property type="entry name" value="CcrZ_PhaseVar_Mediator"/>
</dbReference>
<protein>
    <submittedName>
        <fullName evidence="2">Aminoglycoside phosphotransferase family protein</fullName>
    </submittedName>
</protein>
<gene>
    <name evidence="2" type="ORF">DVA86_19520</name>
</gene>
<dbReference type="PANTHER" id="PTHR40086:SF1">
    <property type="entry name" value="CELL CYCLE REGULATOR CCRZ"/>
    <property type="match status" value="1"/>
</dbReference>
<dbReference type="Proteomes" id="UP000254425">
    <property type="component" value="Chromosome"/>
</dbReference>
<evidence type="ECO:0000313" key="2">
    <source>
        <dbReference type="EMBL" id="AXK34508.1"/>
    </source>
</evidence>
<evidence type="ECO:0000313" key="3">
    <source>
        <dbReference type="Proteomes" id="UP000254425"/>
    </source>
</evidence>
<dbReference type="PANTHER" id="PTHR40086">
    <property type="entry name" value="PHOSPHOTRANSFERASE YTMP-RELATED"/>
    <property type="match status" value="1"/>
</dbReference>
<organism evidence="2 3">
    <name type="scientific">Streptomyces armeniacus</name>
    <dbReference type="NCBI Taxonomy" id="83291"/>
    <lineage>
        <taxon>Bacteria</taxon>
        <taxon>Bacillati</taxon>
        <taxon>Actinomycetota</taxon>
        <taxon>Actinomycetes</taxon>
        <taxon>Kitasatosporales</taxon>
        <taxon>Streptomycetaceae</taxon>
        <taxon>Streptomyces</taxon>
    </lineage>
</organism>